<protein>
    <submittedName>
        <fullName evidence="1">Uncharacterized protein</fullName>
    </submittedName>
</protein>
<evidence type="ECO:0000313" key="2">
    <source>
        <dbReference type="Proteomes" id="UP000299102"/>
    </source>
</evidence>
<dbReference type="AlphaFoldDB" id="A0A4C1VF89"/>
<reference evidence="1 2" key="1">
    <citation type="journal article" date="2019" name="Commun. Biol.">
        <title>The bagworm genome reveals a unique fibroin gene that provides high tensile strength.</title>
        <authorList>
            <person name="Kono N."/>
            <person name="Nakamura H."/>
            <person name="Ohtoshi R."/>
            <person name="Tomita M."/>
            <person name="Numata K."/>
            <person name="Arakawa K."/>
        </authorList>
    </citation>
    <scope>NUCLEOTIDE SEQUENCE [LARGE SCALE GENOMIC DNA]</scope>
</reference>
<keyword evidence="2" id="KW-1185">Reference proteome</keyword>
<sequence>MEHPRQIVMVIGSVTTPIASPVTCTGLISIDLFKMLSLFVSTSRRAGRPGGAKPRPGPVPWCRTEGLRSPRFERESRSNCTAIFNSKCSSLSRRRCVSPSPLDAAIDEFSRTDSSYTTDTAPLASLGSLYVSSGERTRRIRVYAATPRRSRRWGVYYVSSGEHYDVYASTQHRAARVAGVVRKQRGTCVCSDFRAARVAGVVRKQRGTYTTYTRLRSDTAPLASLGSLYVSSGERTRRIRVYAATPRRSRRWGVSGNVHDVYASTQRHRAARVAGSLYVSSGERTRRIRVYAATPRRSRRWGVVRKRRGTYTTYARLRSDTAPLASLGFVRKQRGTYTTYTRLRSDTAPLASLGFVRKQRGTYDVYASTQRHRAARVAGEFVRKQRGTYTTYTRLRSDAARTWAPILLCLSIQRQTR</sequence>
<name>A0A4C1VF89_EUMVA</name>
<dbReference type="Proteomes" id="UP000299102">
    <property type="component" value="Unassembled WGS sequence"/>
</dbReference>
<dbReference type="EMBL" id="BGZK01000321">
    <property type="protein sequence ID" value="GBP36614.1"/>
    <property type="molecule type" value="Genomic_DNA"/>
</dbReference>
<evidence type="ECO:0000313" key="1">
    <source>
        <dbReference type="EMBL" id="GBP36614.1"/>
    </source>
</evidence>
<organism evidence="1 2">
    <name type="scientific">Eumeta variegata</name>
    <name type="common">Bagworm moth</name>
    <name type="synonym">Eumeta japonica</name>
    <dbReference type="NCBI Taxonomy" id="151549"/>
    <lineage>
        <taxon>Eukaryota</taxon>
        <taxon>Metazoa</taxon>
        <taxon>Ecdysozoa</taxon>
        <taxon>Arthropoda</taxon>
        <taxon>Hexapoda</taxon>
        <taxon>Insecta</taxon>
        <taxon>Pterygota</taxon>
        <taxon>Neoptera</taxon>
        <taxon>Endopterygota</taxon>
        <taxon>Lepidoptera</taxon>
        <taxon>Glossata</taxon>
        <taxon>Ditrysia</taxon>
        <taxon>Tineoidea</taxon>
        <taxon>Psychidae</taxon>
        <taxon>Oiketicinae</taxon>
        <taxon>Eumeta</taxon>
    </lineage>
</organism>
<comment type="caution">
    <text evidence="1">The sequence shown here is derived from an EMBL/GenBank/DDBJ whole genome shotgun (WGS) entry which is preliminary data.</text>
</comment>
<gene>
    <name evidence="1" type="ORF">EVAR_35197_1</name>
</gene>
<accession>A0A4C1VF89</accession>
<proteinExistence type="predicted"/>